<proteinExistence type="predicted"/>
<sequence>MLKLVLSNDNRGADRMRLSARVSVSCAPFAANASCRPLVRTAVTARECQHAVLSSLNLRAILHDVIGDLILQASAGKPASLTISELSTRELAGHLCIPILAGVAHFIILHLMDSTVGNPSHAVMCAGTSLVLRDAPYSHRTVFSPYRFCLAPATLDDRSDSEKCEPAIRNILACTEHISDQTRPSDAFSPVRSRSTQYQVLPSQ</sequence>
<protein>
    <submittedName>
        <fullName evidence="1">Uncharacterized protein</fullName>
    </submittedName>
</protein>
<keyword evidence="2" id="KW-1185">Reference proteome</keyword>
<accession>A0ACC1S313</accession>
<comment type="caution">
    <text evidence="1">The sequence shown here is derived from an EMBL/GenBank/DDBJ whole genome shotgun (WGS) entry which is preliminary data.</text>
</comment>
<dbReference type="EMBL" id="JANHOG010001830">
    <property type="protein sequence ID" value="KAJ3531044.1"/>
    <property type="molecule type" value="Genomic_DNA"/>
</dbReference>
<evidence type="ECO:0000313" key="2">
    <source>
        <dbReference type="Proteomes" id="UP001148662"/>
    </source>
</evidence>
<organism evidence="1 2">
    <name type="scientific">Phlebia brevispora</name>
    <dbReference type="NCBI Taxonomy" id="194682"/>
    <lineage>
        <taxon>Eukaryota</taxon>
        <taxon>Fungi</taxon>
        <taxon>Dikarya</taxon>
        <taxon>Basidiomycota</taxon>
        <taxon>Agaricomycotina</taxon>
        <taxon>Agaricomycetes</taxon>
        <taxon>Polyporales</taxon>
        <taxon>Meruliaceae</taxon>
        <taxon>Phlebia</taxon>
    </lineage>
</organism>
<dbReference type="Proteomes" id="UP001148662">
    <property type="component" value="Unassembled WGS sequence"/>
</dbReference>
<reference evidence="1" key="1">
    <citation type="submission" date="2022-07" db="EMBL/GenBank/DDBJ databases">
        <title>Genome Sequence of Phlebia brevispora.</title>
        <authorList>
            <person name="Buettner E."/>
        </authorList>
    </citation>
    <scope>NUCLEOTIDE SEQUENCE</scope>
    <source>
        <strain evidence="1">MPL23</strain>
    </source>
</reference>
<name>A0ACC1S313_9APHY</name>
<gene>
    <name evidence="1" type="ORF">NM688_g7630</name>
</gene>
<evidence type="ECO:0000313" key="1">
    <source>
        <dbReference type="EMBL" id="KAJ3531044.1"/>
    </source>
</evidence>